<name>A0A9D4DE75_DREPO</name>
<gene>
    <name evidence="1" type="ORF">DPMN_181788</name>
</gene>
<proteinExistence type="predicted"/>
<dbReference type="Proteomes" id="UP000828390">
    <property type="component" value="Unassembled WGS sequence"/>
</dbReference>
<dbReference type="AlphaFoldDB" id="A0A9D4DE75"/>
<dbReference type="EMBL" id="JAIWYP010000010">
    <property type="protein sequence ID" value="KAH3747363.1"/>
    <property type="molecule type" value="Genomic_DNA"/>
</dbReference>
<accession>A0A9D4DE75</accession>
<evidence type="ECO:0000313" key="1">
    <source>
        <dbReference type="EMBL" id="KAH3747363.1"/>
    </source>
</evidence>
<protein>
    <submittedName>
        <fullName evidence="1">Uncharacterized protein</fullName>
    </submittedName>
</protein>
<comment type="caution">
    <text evidence="1">The sequence shown here is derived from an EMBL/GenBank/DDBJ whole genome shotgun (WGS) entry which is preliminary data.</text>
</comment>
<organism evidence="1 2">
    <name type="scientific">Dreissena polymorpha</name>
    <name type="common">Zebra mussel</name>
    <name type="synonym">Mytilus polymorpha</name>
    <dbReference type="NCBI Taxonomy" id="45954"/>
    <lineage>
        <taxon>Eukaryota</taxon>
        <taxon>Metazoa</taxon>
        <taxon>Spiralia</taxon>
        <taxon>Lophotrochozoa</taxon>
        <taxon>Mollusca</taxon>
        <taxon>Bivalvia</taxon>
        <taxon>Autobranchia</taxon>
        <taxon>Heteroconchia</taxon>
        <taxon>Euheterodonta</taxon>
        <taxon>Imparidentia</taxon>
        <taxon>Neoheterodontei</taxon>
        <taxon>Myida</taxon>
        <taxon>Dreissenoidea</taxon>
        <taxon>Dreissenidae</taxon>
        <taxon>Dreissena</taxon>
    </lineage>
</organism>
<keyword evidence="2" id="KW-1185">Reference proteome</keyword>
<reference evidence="1" key="1">
    <citation type="journal article" date="2019" name="bioRxiv">
        <title>The Genome of the Zebra Mussel, Dreissena polymorpha: A Resource for Invasive Species Research.</title>
        <authorList>
            <person name="McCartney M.A."/>
            <person name="Auch B."/>
            <person name="Kono T."/>
            <person name="Mallez S."/>
            <person name="Zhang Y."/>
            <person name="Obille A."/>
            <person name="Becker A."/>
            <person name="Abrahante J.E."/>
            <person name="Garbe J."/>
            <person name="Badalamenti J.P."/>
            <person name="Herman A."/>
            <person name="Mangelson H."/>
            <person name="Liachko I."/>
            <person name="Sullivan S."/>
            <person name="Sone E.D."/>
            <person name="Koren S."/>
            <person name="Silverstein K.A.T."/>
            <person name="Beckman K.B."/>
            <person name="Gohl D.M."/>
        </authorList>
    </citation>
    <scope>NUCLEOTIDE SEQUENCE</scope>
    <source>
        <strain evidence="1">Duluth1</strain>
        <tissue evidence="1">Whole animal</tissue>
    </source>
</reference>
<sequence length="57" mass="6825">MLEHPHRDRGEYIDSEYLDPLMYAGTPSDRQRLVHRQRVPRPPHVCWNTLREAEVSI</sequence>
<reference evidence="1" key="2">
    <citation type="submission" date="2020-11" db="EMBL/GenBank/DDBJ databases">
        <authorList>
            <person name="McCartney M.A."/>
            <person name="Auch B."/>
            <person name="Kono T."/>
            <person name="Mallez S."/>
            <person name="Becker A."/>
            <person name="Gohl D.M."/>
            <person name="Silverstein K.A.T."/>
            <person name="Koren S."/>
            <person name="Bechman K.B."/>
            <person name="Herman A."/>
            <person name="Abrahante J.E."/>
            <person name="Garbe J."/>
        </authorList>
    </citation>
    <scope>NUCLEOTIDE SEQUENCE</scope>
    <source>
        <strain evidence="1">Duluth1</strain>
        <tissue evidence="1">Whole animal</tissue>
    </source>
</reference>
<evidence type="ECO:0000313" key="2">
    <source>
        <dbReference type="Proteomes" id="UP000828390"/>
    </source>
</evidence>